<evidence type="ECO:0000313" key="2">
    <source>
        <dbReference type="Proteomes" id="UP000499080"/>
    </source>
</evidence>
<sequence>MKYPNTDQPKYRFTEIVPVGKFKFRTGPADSGFEECNQESIQDWLECDVDEPCYKLLAEDEIIVTGNEDQDSCDDEGEPIKQDYAEIGPYISEEAFHRLEMVLKWLKQQGEFDALQ</sequence>
<keyword evidence="2" id="KW-1185">Reference proteome</keyword>
<organism evidence="1 2">
    <name type="scientific">Araneus ventricosus</name>
    <name type="common">Orbweaver spider</name>
    <name type="synonym">Epeira ventricosa</name>
    <dbReference type="NCBI Taxonomy" id="182803"/>
    <lineage>
        <taxon>Eukaryota</taxon>
        <taxon>Metazoa</taxon>
        <taxon>Ecdysozoa</taxon>
        <taxon>Arthropoda</taxon>
        <taxon>Chelicerata</taxon>
        <taxon>Arachnida</taxon>
        <taxon>Araneae</taxon>
        <taxon>Araneomorphae</taxon>
        <taxon>Entelegynae</taxon>
        <taxon>Araneoidea</taxon>
        <taxon>Araneidae</taxon>
        <taxon>Araneus</taxon>
    </lineage>
</organism>
<name>A0A4Y2JGA8_ARAVE</name>
<evidence type="ECO:0000313" key="1">
    <source>
        <dbReference type="EMBL" id="GBM88994.1"/>
    </source>
</evidence>
<protein>
    <submittedName>
        <fullName evidence="1">Uncharacterized protein</fullName>
    </submittedName>
</protein>
<reference evidence="1 2" key="1">
    <citation type="journal article" date="2019" name="Sci. Rep.">
        <title>Orb-weaving spider Araneus ventricosus genome elucidates the spidroin gene catalogue.</title>
        <authorList>
            <person name="Kono N."/>
            <person name="Nakamura H."/>
            <person name="Ohtoshi R."/>
            <person name="Moran D.A.P."/>
            <person name="Shinohara A."/>
            <person name="Yoshida Y."/>
            <person name="Fujiwara M."/>
            <person name="Mori M."/>
            <person name="Tomita M."/>
            <person name="Arakawa K."/>
        </authorList>
    </citation>
    <scope>NUCLEOTIDE SEQUENCE [LARGE SCALE GENOMIC DNA]</scope>
</reference>
<dbReference type="Proteomes" id="UP000499080">
    <property type="component" value="Unassembled WGS sequence"/>
</dbReference>
<dbReference type="OrthoDB" id="125347at2759"/>
<dbReference type="AlphaFoldDB" id="A0A4Y2JGA8"/>
<proteinExistence type="predicted"/>
<accession>A0A4Y2JGA8</accession>
<gene>
    <name evidence="1" type="ORF">AVEN_145116_1</name>
</gene>
<comment type="caution">
    <text evidence="1">The sequence shown here is derived from an EMBL/GenBank/DDBJ whole genome shotgun (WGS) entry which is preliminary data.</text>
</comment>
<dbReference type="EMBL" id="BGPR01003505">
    <property type="protein sequence ID" value="GBM88994.1"/>
    <property type="molecule type" value="Genomic_DNA"/>
</dbReference>